<feature type="domain" description="G-protein coupled receptors family 1 profile" evidence="13">
    <location>
        <begin position="29"/>
        <end position="286"/>
    </location>
</feature>
<dbReference type="GO" id="GO:0030425">
    <property type="term" value="C:dendrite"/>
    <property type="evidence" value="ECO:0007669"/>
    <property type="project" value="TreeGrafter"/>
</dbReference>
<evidence type="ECO:0000313" key="15">
    <source>
        <dbReference type="Proteomes" id="UP000770717"/>
    </source>
</evidence>
<dbReference type="InterPro" id="IPR001634">
    <property type="entry name" value="Adenosn_rcpt"/>
</dbReference>
<evidence type="ECO:0000256" key="3">
    <source>
        <dbReference type="ARBA" id="ARBA00022475"/>
    </source>
</evidence>
<feature type="transmembrane region" description="Helical" evidence="12">
    <location>
        <begin position="78"/>
        <end position="106"/>
    </location>
</feature>
<keyword evidence="3 12" id="KW-1003">Cell membrane</keyword>
<keyword evidence="9 12" id="KW-0675">Receptor</keyword>
<evidence type="ECO:0000313" key="14">
    <source>
        <dbReference type="EMBL" id="KAG9465172.1"/>
    </source>
</evidence>
<reference evidence="14" key="1">
    <citation type="thesis" date="2020" institute="ProQuest LLC" country="789 East Eisenhower Parkway, Ann Arbor, MI, USA">
        <title>Comparative Genomics and Chromosome Evolution.</title>
        <authorList>
            <person name="Mudd A.B."/>
        </authorList>
    </citation>
    <scope>NUCLEOTIDE SEQUENCE</scope>
    <source>
        <strain evidence="14">HN-11 Male</strain>
        <tissue evidence="14">Kidney and liver</tissue>
    </source>
</reference>
<dbReference type="Proteomes" id="UP000770717">
    <property type="component" value="Unassembled WGS sequence"/>
</dbReference>
<evidence type="ECO:0000256" key="4">
    <source>
        <dbReference type="ARBA" id="ARBA00022692"/>
    </source>
</evidence>
<keyword evidence="4 12" id="KW-0812">Transmembrane</keyword>
<evidence type="ECO:0000256" key="7">
    <source>
        <dbReference type="ARBA" id="ARBA00023136"/>
    </source>
</evidence>
<dbReference type="PANTHER" id="PTHR24246:SF55">
    <property type="entry name" value="ADENOSINE RECEPTOR A3"/>
    <property type="match status" value="1"/>
</dbReference>
<dbReference type="AlphaFoldDB" id="A0A8J6C6Z2"/>
<evidence type="ECO:0000256" key="11">
    <source>
        <dbReference type="ARBA" id="ARBA00023224"/>
    </source>
</evidence>
<dbReference type="PANTHER" id="PTHR24246">
    <property type="entry name" value="OLFACTORY RECEPTOR AND ADENOSINE RECEPTOR"/>
    <property type="match status" value="1"/>
</dbReference>
<dbReference type="InterPro" id="IPR017452">
    <property type="entry name" value="GPCR_Rhodpsn_7TM"/>
</dbReference>
<dbReference type="SUPFAM" id="SSF81321">
    <property type="entry name" value="Family A G protein-coupled receptor-like"/>
    <property type="match status" value="1"/>
</dbReference>
<keyword evidence="7 12" id="KW-0472">Membrane</keyword>
<dbReference type="PRINTS" id="PR00555">
    <property type="entry name" value="ADENOSINEA3R"/>
</dbReference>
<keyword evidence="8 12" id="KW-1015">Disulfide bond</keyword>
<dbReference type="OrthoDB" id="284782at2759"/>
<evidence type="ECO:0000256" key="8">
    <source>
        <dbReference type="ARBA" id="ARBA00023157"/>
    </source>
</evidence>
<gene>
    <name evidence="14" type="ORF">GDO78_018767</name>
</gene>
<dbReference type="InterPro" id="IPR000276">
    <property type="entry name" value="GPCR_Rhodpsn"/>
</dbReference>
<proteinExistence type="inferred from homology"/>
<keyword evidence="6 12" id="KW-0297">G-protein coupled receptor</keyword>
<comment type="caution">
    <text evidence="14">The sequence shown here is derived from an EMBL/GenBank/DDBJ whole genome shotgun (WGS) entry which is preliminary data.</text>
</comment>
<feature type="transmembrane region" description="Helical" evidence="12">
    <location>
        <begin position="177"/>
        <end position="203"/>
    </location>
</feature>
<organism evidence="14 15">
    <name type="scientific">Eleutherodactylus coqui</name>
    <name type="common">Puerto Rican coqui</name>
    <dbReference type="NCBI Taxonomy" id="57060"/>
    <lineage>
        <taxon>Eukaryota</taxon>
        <taxon>Metazoa</taxon>
        <taxon>Chordata</taxon>
        <taxon>Craniata</taxon>
        <taxon>Vertebrata</taxon>
        <taxon>Euteleostomi</taxon>
        <taxon>Amphibia</taxon>
        <taxon>Batrachia</taxon>
        <taxon>Anura</taxon>
        <taxon>Neobatrachia</taxon>
        <taxon>Hyloidea</taxon>
        <taxon>Eleutherodactylidae</taxon>
        <taxon>Eleutherodactylinae</taxon>
        <taxon>Eleutherodactylus</taxon>
        <taxon>Eleutherodactylus</taxon>
    </lineage>
</organism>
<feature type="transmembrane region" description="Helical" evidence="12">
    <location>
        <begin position="228"/>
        <end position="255"/>
    </location>
</feature>
<dbReference type="Pfam" id="PF00001">
    <property type="entry name" value="7tm_1"/>
    <property type="match status" value="1"/>
</dbReference>
<dbReference type="EMBL" id="WNTK01003364">
    <property type="protein sequence ID" value="KAG9465172.1"/>
    <property type="molecule type" value="Genomic_DNA"/>
</dbReference>
<dbReference type="GO" id="GO:0005886">
    <property type="term" value="C:plasma membrane"/>
    <property type="evidence" value="ECO:0007669"/>
    <property type="project" value="UniProtKB-SubCell"/>
</dbReference>
<feature type="transmembrane region" description="Helical" evidence="12">
    <location>
        <begin position="48"/>
        <end position="72"/>
    </location>
</feature>
<evidence type="ECO:0000259" key="13">
    <source>
        <dbReference type="PROSITE" id="PS50262"/>
    </source>
</evidence>
<evidence type="ECO:0000256" key="2">
    <source>
        <dbReference type="ARBA" id="ARBA00021738"/>
    </source>
</evidence>
<dbReference type="PROSITE" id="PS00237">
    <property type="entry name" value="G_PROTEIN_RECEP_F1_1"/>
    <property type="match status" value="1"/>
</dbReference>
<comment type="function">
    <text evidence="12">Receptor for adenosine. The activity of this receptor is mediated by G proteins which inhibit adenylyl cyclase.</text>
</comment>
<evidence type="ECO:0000256" key="5">
    <source>
        <dbReference type="ARBA" id="ARBA00022989"/>
    </source>
</evidence>
<evidence type="ECO:0000256" key="1">
    <source>
        <dbReference type="ARBA" id="ARBA00004651"/>
    </source>
</evidence>
<evidence type="ECO:0000256" key="6">
    <source>
        <dbReference type="ARBA" id="ARBA00023040"/>
    </source>
</evidence>
<dbReference type="PRINTS" id="PR00237">
    <property type="entry name" value="GPCRRHODOPSN"/>
</dbReference>
<evidence type="ECO:0000256" key="10">
    <source>
        <dbReference type="ARBA" id="ARBA00023180"/>
    </source>
</evidence>
<protein>
    <recommendedName>
        <fullName evidence="2 12">Adenosine receptor A3</fullName>
    </recommendedName>
</protein>
<dbReference type="PROSITE" id="PS50262">
    <property type="entry name" value="G_PROTEIN_RECEP_F1_2"/>
    <property type="match status" value="1"/>
</dbReference>
<dbReference type="InterPro" id="IPR000466">
    <property type="entry name" value="Adeno_A3_rcpt"/>
</dbReference>
<feature type="transmembrane region" description="Helical" evidence="12">
    <location>
        <begin position="127"/>
        <end position="149"/>
    </location>
</feature>
<keyword evidence="5 12" id="KW-1133">Transmembrane helix</keyword>
<dbReference type="PRINTS" id="PR00424">
    <property type="entry name" value="ADENOSINER"/>
</dbReference>
<name>A0A8J6C6Z2_ELECQ</name>
<dbReference type="SMART" id="SM01381">
    <property type="entry name" value="7TM_GPCR_Srsx"/>
    <property type="match status" value="1"/>
</dbReference>
<evidence type="ECO:0000256" key="12">
    <source>
        <dbReference type="RuleBase" id="RU201114"/>
    </source>
</evidence>
<keyword evidence="15" id="KW-1185">Reference proteome</keyword>
<evidence type="ECO:0000256" key="9">
    <source>
        <dbReference type="ARBA" id="ARBA00023170"/>
    </source>
</evidence>
<dbReference type="Gene3D" id="1.20.1070.10">
    <property type="entry name" value="Rhodopsin 7-helix transmembrane proteins"/>
    <property type="match status" value="1"/>
</dbReference>
<feature type="transmembrane region" description="Helical" evidence="12">
    <location>
        <begin position="12"/>
        <end position="36"/>
    </location>
</feature>
<dbReference type="GO" id="GO:0001609">
    <property type="term" value="F:G protein-coupled adenosine receptor activity"/>
    <property type="evidence" value="ECO:0007669"/>
    <property type="project" value="UniProtKB-UniRule"/>
</dbReference>
<feature type="transmembrane region" description="Helical" evidence="12">
    <location>
        <begin position="267"/>
        <end position="288"/>
    </location>
</feature>
<sequence>MSNQTTMVQSFTVAYIAVEVVIGLLAIIGNTLVIWAVKVNPSLQDTTFYFIVSLAVTDLAVGVFVTPLAIILELEIQLYFHPCLFLCCMIIIFTNASTSSLLAIAIDRYVRVKMPNSYRMVITRKRIHFCIGFCWTLSAIGALIPMFGWNNRSNLAEGERNMLICNFISVMSMDYLVYVWCFGWVLLPLVTMTALYVQIFYIIRKHMRQSASNLHVCKSNYSKEHKITISLVIVMGLFALCWLPLSIMNCISYFYPTVVQNKAFQPAVYLSIVLSHFNSVINPIIYSLKIKKFKYTFINIVERHILCKDEISEASSTENTLDK</sequence>
<comment type="similarity">
    <text evidence="12">Belongs to the G-protein coupled receptor 1 family.</text>
</comment>
<dbReference type="GO" id="GO:0045202">
    <property type="term" value="C:synapse"/>
    <property type="evidence" value="ECO:0007669"/>
    <property type="project" value="TreeGrafter"/>
</dbReference>
<accession>A0A8J6C6Z2</accession>
<comment type="subcellular location">
    <subcellularLocation>
        <location evidence="1 12">Cell membrane</location>
        <topology evidence="1 12">Multi-pass membrane protein</topology>
    </subcellularLocation>
</comment>
<keyword evidence="10 12" id="KW-0325">Glycoprotein</keyword>
<keyword evidence="11 12" id="KW-0807">Transducer</keyword>